<feature type="compositionally biased region" description="Low complexity" evidence="1">
    <location>
        <begin position="13"/>
        <end position="48"/>
    </location>
</feature>
<feature type="transmembrane region" description="Helical" evidence="2">
    <location>
        <begin position="146"/>
        <end position="167"/>
    </location>
</feature>
<feature type="transmembrane region" description="Helical" evidence="2">
    <location>
        <begin position="474"/>
        <end position="496"/>
    </location>
</feature>
<keyword evidence="4" id="KW-1185">Reference proteome</keyword>
<dbReference type="OrthoDB" id="5245476at2759"/>
<name>S3D140_OPHP1</name>
<evidence type="ECO:0000313" key="4">
    <source>
        <dbReference type="Proteomes" id="UP000016923"/>
    </source>
</evidence>
<keyword evidence="2" id="KW-1133">Transmembrane helix</keyword>
<evidence type="ECO:0000256" key="1">
    <source>
        <dbReference type="SAM" id="MobiDB-lite"/>
    </source>
</evidence>
<sequence>MADHQAPSREDVVSPNTPAPVSSTSTPAPHAVSAPTVSSPSTSAAGPSTPAPAPQRSFNPAESTPYTTYPVAHQPQAPYNAVLGQGQAPAQAYAPYPPTGYPAFPYYGAGGVPDAAGAAGAAPTDTPPKTYLQRLDAGEEHWRWKISLRVVLIILDIIAIGAASAVTAAGNPATSGYDWYYFTDAYIIPYTLITLAASALWCVVYVLVLTLRKPPRAVHPGLAVGMDLVLWLALIITFLFSIAAVLSVAEFGSNDTLDDPSYPSRYSGQYTLLPNDTWVFEVTRVYNYRKRALPTPGVVIETVGAPVSVDATATTGFLTVVVPTSVSPVSSASTLAPTPTEAPSAVAAKRALDSSSASASSYSEYDYDYSSESGYDYDYSTETEYDYYTYNYATTSTTRRSTTVTGSDLYYFTTSSQDYYRTTSGGEVFYATTYVDITATIARTCLSDFDTCADQDAFVNNLWHERGRRYALDLLVAIVQGIAIVSHFALFVWACVDTHRRNVARRSNAIVAMNVLQDMRSRGYVMVPAAEAMAAQGVQRSQTQAFTYPSGYAAVPNPQQQPMSPQPPFSPAPESSRAAEKAPMPHYA</sequence>
<organism evidence="3 4">
    <name type="scientific">Ophiostoma piceae (strain UAMH 11346)</name>
    <name type="common">Sap stain fungus</name>
    <dbReference type="NCBI Taxonomy" id="1262450"/>
    <lineage>
        <taxon>Eukaryota</taxon>
        <taxon>Fungi</taxon>
        <taxon>Dikarya</taxon>
        <taxon>Ascomycota</taxon>
        <taxon>Pezizomycotina</taxon>
        <taxon>Sordariomycetes</taxon>
        <taxon>Sordariomycetidae</taxon>
        <taxon>Ophiostomatales</taxon>
        <taxon>Ophiostomataceae</taxon>
        <taxon>Ophiostoma</taxon>
    </lineage>
</organism>
<feature type="transmembrane region" description="Helical" evidence="2">
    <location>
        <begin position="187"/>
        <end position="208"/>
    </location>
</feature>
<reference evidence="3 4" key="1">
    <citation type="journal article" date="2013" name="BMC Genomics">
        <title>The genome and transcriptome of the pine saprophyte Ophiostoma piceae, and a comparison with the bark beetle-associated pine pathogen Grosmannia clavigera.</title>
        <authorList>
            <person name="Haridas S."/>
            <person name="Wang Y."/>
            <person name="Lim L."/>
            <person name="Massoumi Alamouti S."/>
            <person name="Jackman S."/>
            <person name="Docking R."/>
            <person name="Robertson G."/>
            <person name="Birol I."/>
            <person name="Bohlmann J."/>
            <person name="Breuil C."/>
        </authorList>
    </citation>
    <scope>NUCLEOTIDE SEQUENCE [LARGE SCALE GENOMIC DNA]</scope>
    <source>
        <strain evidence="3 4">UAMH 11346</strain>
    </source>
</reference>
<keyword evidence="2" id="KW-0812">Transmembrane</keyword>
<dbReference type="VEuPathDB" id="FungiDB:F503_03412"/>
<protein>
    <submittedName>
        <fullName evidence="3">Uncharacterized protein</fullName>
    </submittedName>
</protein>
<dbReference type="HOGENOM" id="CLU_435579_0_0_1"/>
<evidence type="ECO:0000256" key="2">
    <source>
        <dbReference type="SAM" id="Phobius"/>
    </source>
</evidence>
<gene>
    <name evidence="3" type="ORF">F503_03412</name>
</gene>
<accession>S3D140</accession>
<dbReference type="EMBL" id="KE148152">
    <property type="protein sequence ID" value="EPE06985.1"/>
    <property type="molecule type" value="Genomic_DNA"/>
</dbReference>
<keyword evidence="2" id="KW-0472">Membrane</keyword>
<dbReference type="Proteomes" id="UP000016923">
    <property type="component" value="Unassembled WGS sequence"/>
</dbReference>
<feature type="region of interest" description="Disordered" evidence="1">
    <location>
        <begin position="1"/>
        <end position="72"/>
    </location>
</feature>
<feature type="compositionally biased region" description="Polar residues" evidence="1">
    <location>
        <begin position="56"/>
        <end position="67"/>
    </location>
</feature>
<dbReference type="eggNOG" id="ENOG502SRWI">
    <property type="taxonomic scope" value="Eukaryota"/>
</dbReference>
<dbReference type="STRING" id="1262450.S3D140"/>
<evidence type="ECO:0000313" key="3">
    <source>
        <dbReference type="EMBL" id="EPE06985.1"/>
    </source>
</evidence>
<feature type="compositionally biased region" description="Basic and acidic residues" evidence="1">
    <location>
        <begin position="1"/>
        <end position="12"/>
    </location>
</feature>
<dbReference type="AlphaFoldDB" id="S3D140"/>
<feature type="transmembrane region" description="Helical" evidence="2">
    <location>
        <begin position="228"/>
        <end position="249"/>
    </location>
</feature>
<proteinExistence type="predicted"/>
<feature type="region of interest" description="Disordered" evidence="1">
    <location>
        <begin position="550"/>
        <end position="588"/>
    </location>
</feature>